<evidence type="ECO:0000313" key="3">
    <source>
        <dbReference type="Proteomes" id="UP001066276"/>
    </source>
</evidence>
<proteinExistence type="predicted"/>
<dbReference type="EMBL" id="JANPWB010000008">
    <property type="protein sequence ID" value="KAJ1167633.1"/>
    <property type="molecule type" value="Genomic_DNA"/>
</dbReference>
<sequence>MITSLSGNTAAPLPDTARAPRAARRGAPLSPAPAARQEEEGCTALDVKARQSPQRPPYPVRDKKQHRRRWGAVGLLQRLAAGWGGSKRLQCCFLSVIGYCLMFLMTGSRTRSVEVINRGQQWFLTVCGREGYFQLFQLQ</sequence>
<accession>A0AAV7SUG6</accession>
<protein>
    <submittedName>
        <fullName evidence="2">Uncharacterized protein</fullName>
    </submittedName>
</protein>
<evidence type="ECO:0000313" key="2">
    <source>
        <dbReference type="EMBL" id="KAJ1167633.1"/>
    </source>
</evidence>
<organism evidence="2 3">
    <name type="scientific">Pleurodeles waltl</name>
    <name type="common">Iberian ribbed newt</name>
    <dbReference type="NCBI Taxonomy" id="8319"/>
    <lineage>
        <taxon>Eukaryota</taxon>
        <taxon>Metazoa</taxon>
        <taxon>Chordata</taxon>
        <taxon>Craniata</taxon>
        <taxon>Vertebrata</taxon>
        <taxon>Euteleostomi</taxon>
        <taxon>Amphibia</taxon>
        <taxon>Batrachia</taxon>
        <taxon>Caudata</taxon>
        <taxon>Salamandroidea</taxon>
        <taxon>Salamandridae</taxon>
        <taxon>Pleurodelinae</taxon>
        <taxon>Pleurodeles</taxon>
    </lineage>
</organism>
<feature type="compositionally biased region" description="Low complexity" evidence="1">
    <location>
        <begin position="10"/>
        <end position="35"/>
    </location>
</feature>
<keyword evidence="3" id="KW-1185">Reference proteome</keyword>
<comment type="caution">
    <text evidence="2">The sequence shown here is derived from an EMBL/GenBank/DDBJ whole genome shotgun (WGS) entry which is preliminary data.</text>
</comment>
<feature type="region of interest" description="Disordered" evidence="1">
    <location>
        <begin position="1"/>
        <end position="66"/>
    </location>
</feature>
<evidence type="ECO:0000256" key="1">
    <source>
        <dbReference type="SAM" id="MobiDB-lite"/>
    </source>
</evidence>
<name>A0AAV7SUG6_PLEWA</name>
<reference evidence="2" key="1">
    <citation type="journal article" date="2022" name="bioRxiv">
        <title>Sequencing and chromosome-scale assembly of the giantPleurodeles waltlgenome.</title>
        <authorList>
            <person name="Brown T."/>
            <person name="Elewa A."/>
            <person name="Iarovenko S."/>
            <person name="Subramanian E."/>
            <person name="Araus A.J."/>
            <person name="Petzold A."/>
            <person name="Susuki M."/>
            <person name="Suzuki K.-i.T."/>
            <person name="Hayashi T."/>
            <person name="Toyoda A."/>
            <person name="Oliveira C."/>
            <person name="Osipova E."/>
            <person name="Leigh N.D."/>
            <person name="Simon A."/>
            <person name="Yun M.H."/>
        </authorList>
    </citation>
    <scope>NUCLEOTIDE SEQUENCE</scope>
    <source>
        <strain evidence="2">20211129_DDA</strain>
        <tissue evidence="2">Liver</tissue>
    </source>
</reference>
<dbReference type="AlphaFoldDB" id="A0AAV7SUG6"/>
<gene>
    <name evidence="2" type="ORF">NDU88_008022</name>
</gene>
<dbReference type="Proteomes" id="UP001066276">
    <property type="component" value="Chromosome 4_2"/>
</dbReference>